<dbReference type="EMBL" id="JAAOIW010000012">
    <property type="protein sequence ID" value="NHN33574.1"/>
    <property type="molecule type" value="Genomic_DNA"/>
</dbReference>
<sequence length="117" mass="13011">MRYRKLNNGDYTFGGNGDDFITGTLAVSQAIKTNLLLLQGEWWESTGTGLPLFQHILGAPGTPQHIQATDLLVQDNILATLGVLRIKDFKSIYEDRKYGLSCKVETIYGDAETEVIF</sequence>
<dbReference type="Proteomes" id="UP001165962">
    <property type="component" value="Unassembled WGS sequence"/>
</dbReference>
<protein>
    <submittedName>
        <fullName evidence="1">Uncharacterized protein</fullName>
    </submittedName>
</protein>
<dbReference type="Pfam" id="PF10934">
    <property type="entry name" value="Sheath_initiator"/>
    <property type="match status" value="1"/>
</dbReference>
<accession>A0ABX0JE90</accession>
<gene>
    <name evidence="1" type="ORF">G9U52_27535</name>
</gene>
<dbReference type="InterPro" id="IPR020288">
    <property type="entry name" value="Sheath_initiator"/>
</dbReference>
<proteinExistence type="predicted"/>
<evidence type="ECO:0000313" key="2">
    <source>
        <dbReference type="Proteomes" id="UP001165962"/>
    </source>
</evidence>
<dbReference type="RefSeq" id="WP_166153872.1">
    <property type="nucleotide sequence ID" value="NZ_JAAOIW010000012.1"/>
</dbReference>
<keyword evidence="2" id="KW-1185">Reference proteome</keyword>
<name>A0ABX0JE90_9BACL</name>
<organism evidence="1 2">
    <name type="scientific">Paenibacillus agricola</name>
    <dbReference type="NCBI Taxonomy" id="2716264"/>
    <lineage>
        <taxon>Bacteria</taxon>
        <taxon>Bacillati</taxon>
        <taxon>Bacillota</taxon>
        <taxon>Bacilli</taxon>
        <taxon>Bacillales</taxon>
        <taxon>Paenibacillaceae</taxon>
        <taxon>Paenibacillus</taxon>
    </lineage>
</organism>
<evidence type="ECO:0000313" key="1">
    <source>
        <dbReference type="EMBL" id="NHN33574.1"/>
    </source>
</evidence>
<reference evidence="1" key="1">
    <citation type="submission" date="2020-03" db="EMBL/GenBank/DDBJ databases">
        <title>Draft sequencing of Paenibacilllus sp. S3N08.</title>
        <authorList>
            <person name="Kim D.-U."/>
        </authorList>
    </citation>
    <scope>NUCLEOTIDE SEQUENCE</scope>
    <source>
        <strain evidence="1">S3N08</strain>
    </source>
</reference>
<comment type="caution">
    <text evidence="1">The sequence shown here is derived from an EMBL/GenBank/DDBJ whole genome shotgun (WGS) entry which is preliminary data.</text>
</comment>